<dbReference type="InterPro" id="IPR006680">
    <property type="entry name" value="Amidohydro-rel"/>
</dbReference>
<feature type="domain" description="Amidohydrolase-related" evidence="2">
    <location>
        <begin position="267"/>
        <end position="635"/>
    </location>
</feature>
<evidence type="ECO:0000256" key="1">
    <source>
        <dbReference type="ARBA" id="ARBA00022801"/>
    </source>
</evidence>
<dbReference type="GO" id="GO:0008448">
    <property type="term" value="F:N-acetylglucosamine-6-phosphate deacetylase activity"/>
    <property type="evidence" value="ECO:0007669"/>
    <property type="project" value="TreeGrafter"/>
</dbReference>
<gene>
    <name evidence="3" type="ORF">DEA37_0000779</name>
</gene>
<dbReference type="SUPFAM" id="SSF51338">
    <property type="entry name" value="Composite domain of metallo-dependent hydrolases"/>
    <property type="match status" value="1"/>
</dbReference>
<organism evidence="3 4">
    <name type="scientific">Paragonimus westermani</name>
    <dbReference type="NCBI Taxonomy" id="34504"/>
    <lineage>
        <taxon>Eukaryota</taxon>
        <taxon>Metazoa</taxon>
        <taxon>Spiralia</taxon>
        <taxon>Lophotrochozoa</taxon>
        <taxon>Platyhelminthes</taxon>
        <taxon>Trematoda</taxon>
        <taxon>Digenea</taxon>
        <taxon>Plagiorchiida</taxon>
        <taxon>Troglotremata</taxon>
        <taxon>Troglotrematidae</taxon>
        <taxon>Paragonimus</taxon>
    </lineage>
</organism>
<comment type="caution">
    <text evidence="3">The sequence shown here is derived from an EMBL/GenBank/DDBJ whole genome shotgun (WGS) entry which is preliminary data.</text>
</comment>
<name>A0A5J4NEC0_9TREM</name>
<dbReference type="PANTHER" id="PTHR11113:SF14">
    <property type="entry name" value="N-ACETYLGLUCOSAMINE-6-PHOSPHATE DEACETYLASE"/>
    <property type="match status" value="1"/>
</dbReference>
<keyword evidence="4" id="KW-1185">Reference proteome</keyword>
<dbReference type="EMBL" id="QNGE01003472">
    <property type="protein sequence ID" value="KAA3674001.1"/>
    <property type="molecule type" value="Genomic_DNA"/>
</dbReference>
<protein>
    <submittedName>
        <fullName evidence="3">N-acetylglucosamine-6-phosphate deacetylase</fullName>
    </submittedName>
</protein>
<dbReference type="AlphaFoldDB" id="A0A5J4NEC0"/>
<dbReference type="Pfam" id="PF01979">
    <property type="entry name" value="Amidohydro_1"/>
    <property type="match status" value="1"/>
</dbReference>
<dbReference type="Gene3D" id="3.20.20.140">
    <property type="entry name" value="Metal-dependent hydrolases"/>
    <property type="match status" value="1"/>
</dbReference>
<evidence type="ECO:0000259" key="2">
    <source>
        <dbReference type="Pfam" id="PF01979"/>
    </source>
</evidence>
<feature type="non-terminal residue" evidence="3">
    <location>
        <position position="1"/>
    </location>
</feature>
<dbReference type="PANTHER" id="PTHR11113">
    <property type="entry name" value="N-ACETYLGLUCOSAMINE-6-PHOSPHATE DEACETYLASE"/>
    <property type="match status" value="1"/>
</dbReference>
<sequence>GAVLAHAPEIRISGDVVDSCADFCYLCSNLSTDLFADRELRNRTTKTSVAFGHRGRRFYMNHGLKLAINPCVCCSLMLSVLLDISETWKFYQRNMRHLSRFHLEHLRCAVGIRWSHMVLNTQVLRRANMDRMEARVMLNQLRWLDHVHRMGDCRTGRWDRTRFLLTKAAYLDIRIFGQNDYIRTTRRPMGSGQNRVKRVLDTDATTAICSYDFQNKIIRFSNGYILQDEKLVKEDLWISNGKILDGLHLFFKQQLTADICIDVQGSVISPGLIDIQVNGGYGLDFSNPDADTVQVCYDVARHLPRTGVTSFCPTIITSSKQAYAKIIPRFHGYNDGPDCARMLGLHMEGPFISKQCPGMHPTGNILEFGPDPVKMLSDTYGRDMYLIRIVTLAPELTGSSQAITELVSKGITVSIGHTNTHSKDLERAVLSGATFMTHLFNAMPKFHHRQSHLFGSIAKSMPVLFVGIIADLVHVHPAALRVAEAIAPGRVVLVTDANTAFGLPDGMYTFGERKIEVKNSMAYVAGTDCLAGGTTPLPACIRNFWLEVCQHNPRCKEKCEKWCGLGQAIAAASTRPATGLKLFQKSEPGVVPRLAKGSLQPGADADLVMLCPTSLSHPTDPTLKILSTWINGKPVYTAADVPFLVTLRDSYH</sequence>
<accession>A0A5J4NEC0</accession>
<dbReference type="GO" id="GO:0006046">
    <property type="term" value="P:N-acetylglucosamine catabolic process"/>
    <property type="evidence" value="ECO:0007669"/>
    <property type="project" value="TreeGrafter"/>
</dbReference>
<dbReference type="Proteomes" id="UP000324629">
    <property type="component" value="Unassembled WGS sequence"/>
</dbReference>
<dbReference type="InterPro" id="IPR032466">
    <property type="entry name" value="Metal_Hydrolase"/>
</dbReference>
<dbReference type="InterPro" id="IPR011059">
    <property type="entry name" value="Metal-dep_hydrolase_composite"/>
</dbReference>
<proteinExistence type="predicted"/>
<reference evidence="3 4" key="1">
    <citation type="journal article" date="2019" name="Gigascience">
        <title>Whole-genome sequence of the oriental lung fluke Paragonimus westermani.</title>
        <authorList>
            <person name="Oey H."/>
            <person name="Zakrzewski M."/>
            <person name="Narain K."/>
            <person name="Devi K.R."/>
            <person name="Agatsuma T."/>
            <person name="Nawaratna S."/>
            <person name="Gobert G.N."/>
            <person name="Jones M.K."/>
            <person name="Ragan M.A."/>
            <person name="McManus D.P."/>
            <person name="Krause L."/>
        </authorList>
    </citation>
    <scope>NUCLEOTIDE SEQUENCE [LARGE SCALE GENOMIC DNA]</scope>
    <source>
        <strain evidence="3 4">IND2009</strain>
    </source>
</reference>
<evidence type="ECO:0000313" key="4">
    <source>
        <dbReference type="Proteomes" id="UP000324629"/>
    </source>
</evidence>
<keyword evidence="1" id="KW-0378">Hydrolase</keyword>
<dbReference type="SUPFAM" id="SSF51556">
    <property type="entry name" value="Metallo-dependent hydrolases"/>
    <property type="match status" value="1"/>
</dbReference>
<evidence type="ECO:0000313" key="3">
    <source>
        <dbReference type="EMBL" id="KAA3674001.1"/>
    </source>
</evidence>